<dbReference type="EMBL" id="BMQG01000004">
    <property type="protein sequence ID" value="GGM39493.1"/>
    <property type="molecule type" value="Genomic_DNA"/>
</dbReference>
<dbReference type="Proteomes" id="UP000600547">
    <property type="component" value="Unassembled WGS sequence"/>
</dbReference>
<evidence type="ECO:0000313" key="2">
    <source>
        <dbReference type="EMBL" id="GGM39493.1"/>
    </source>
</evidence>
<proteinExistence type="predicted"/>
<dbReference type="PROSITE" id="PS51819">
    <property type="entry name" value="VOC"/>
    <property type="match status" value="1"/>
</dbReference>
<evidence type="ECO:0000259" key="1">
    <source>
        <dbReference type="PROSITE" id="PS51819"/>
    </source>
</evidence>
<dbReference type="Gene3D" id="3.10.180.10">
    <property type="entry name" value="2,3-Dihydroxybiphenyl 1,2-Dioxygenase, domain 1"/>
    <property type="match status" value="1"/>
</dbReference>
<name>A0A8H9GQ40_9DEIO</name>
<keyword evidence="3" id="KW-1185">Reference proteome</keyword>
<dbReference type="SUPFAM" id="SSF54593">
    <property type="entry name" value="Glyoxalase/Bleomycin resistance protein/Dihydroxybiphenyl dioxygenase"/>
    <property type="match status" value="1"/>
</dbReference>
<feature type="domain" description="VOC" evidence="1">
    <location>
        <begin position="2"/>
        <end position="115"/>
    </location>
</feature>
<organism evidence="2 3">
    <name type="scientific">Deinococcus arenae</name>
    <dbReference type="NCBI Taxonomy" id="1452751"/>
    <lineage>
        <taxon>Bacteria</taxon>
        <taxon>Thermotogati</taxon>
        <taxon>Deinococcota</taxon>
        <taxon>Deinococci</taxon>
        <taxon>Deinococcales</taxon>
        <taxon>Deinococcaceae</taxon>
        <taxon>Deinococcus</taxon>
    </lineage>
</organism>
<evidence type="ECO:0000313" key="3">
    <source>
        <dbReference type="Proteomes" id="UP000600547"/>
    </source>
</evidence>
<protein>
    <recommendedName>
        <fullName evidence="1">VOC domain-containing protein</fullName>
    </recommendedName>
</protein>
<comment type="caution">
    <text evidence="2">The sequence shown here is derived from an EMBL/GenBank/DDBJ whole genome shotgun (WGS) entry which is preliminary data.</text>
</comment>
<dbReference type="InterPro" id="IPR037523">
    <property type="entry name" value="VOC_core"/>
</dbReference>
<dbReference type="RefSeq" id="WP_189062477.1">
    <property type="nucleotide sequence ID" value="NZ_BMQG01000004.1"/>
</dbReference>
<sequence length="225" mass="24479">MHLEHLTLHAPDLSAQRAFYALTLGLPICHDTPEAFTVQVGRSRLSFRQGDTPAAHFAVDIPRTLVAQAQAWLEARVPLLADPDGRVRFGPDGAFHSSNLYFRDPAGHIAEFIARHDLPFDHAGPFGPQHALHLSEFGLVVPDVTGAVDWLEARLGLCAWVGRSPTFTPVGGADGSLIVVPRGRGWFPVGLPGQPVPFRLAYRQGQAQRSLTPADLPFLRPQVLA</sequence>
<dbReference type="InterPro" id="IPR029068">
    <property type="entry name" value="Glyas_Bleomycin-R_OHBP_Dase"/>
</dbReference>
<gene>
    <name evidence="2" type="ORF">GCM10008956_14910</name>
</gene>
<accession>A0A8H9GQ40</accession>
<reference evidence="3" key="1">
    <citation type="journal article" date="2019" name="Int. J. Syst. Evol. Microbiol.">
        <title>The Global Catalogue of Microorganisms (GCM) 10K type strain sequencing project: providing services to taxonomists for standard genome sequencing and annotation.</title>
        <authorList>
            <consortium name="The Broad Institute Genomics Platform"/>
            <consortium name="The Broad Institute Genome Sequencing Center for Infectious Disease"/>
            <person name="Wu L."/>
            <person name="Ma J."/>
        </authorList>
    </citation>
    <scope>NUCLEOTIDE SEQUENCE [LARGE SCALE GENOMIC DNA]</scope>
    <source>
        <strain evidence="3">JCM 31047</strain>
    </source>
</reference>
<dbReference type="AlphaFoldDB" id="A0A8H9GQ40"/>